<reference evidence="4" key="3">
    <citation type="submission" date="2020-05" db="UniProtKB">
        <authorList>
            <consortium name="EnsemblMetazoa"/>
        </authorList>
    </citation>
    <scope>IDENTIFICATION</scope>
    <source>
        <strain evidence="4">USDA</strain>
    </source>
</reference>
<reference evidence="3" key="2">
    <citation type="submission" date="2007-04" db="EMBL/GenBank/DDBJ databases">
        <title>The genome of the human body louse.</title>
        <authorList>
            <consortium name="The Human Body Louse Genome Consortium"/>
            <person name="Kirkness E."/>
            <person name="Walenz B."/>
            <person name="Hass B."/>
            <person name="Bruggner R."/>
            <person name="Strausberg R."/>
        </authorList>
    </citation>
    <scope>NUCLEOTIDE SEQUENCE</scope>
    <source>
        <strain evidence="3">USDA</strain>
    </source>
</reference>
<dbReference type="AlphaFoldDB" id="E0VTA8"/>
<dbReference type="EMBL" id="AAZO01005247">
    <property type="status" value="NOT_ANNOTATED_CDS"/>
    <property type="molecule type" value="Genomic_DNA"/>
</dbReference>
<reference evidence="3" key="1">
    <citation type="submission" date="2007-04" db="EMBL/GenBank/DDBJ databases">
        <title>Annotation of Pediculus humanus corporis strain USDA.</title>
        <authorList>
            <person name="Kirkness E."/>
            <person name="Hannick L."/>
            <person name="Hass B."/>
            <person name="Bruggner R."/>
            <person name="Lawson D."/>
            <person name="Bidwell S."/>
            <person name="Joardar V."/>
            <person name="Caler E."/>
            <person name="Walenz B."/>
            <person name="Inman J."/>
            <person name="Schobel S."/>
            <person name="Galinsky K."/>
            <person name="Amedeo P."/>
            <person name="Strausberg R."/>
        </authorList>
    </citation>
    <scope>NUCLEOTIDE SEQUENCE</scope>
    <source>
        <strain evidence="3">USDA</strain>
    </source>
</reference>
<dbReference type="HOGENOM" id="CLU_1410385_0_0_1"/>
<protein>
    <recommendedName>
        <fullName evidence="2">DUF4485 domain-containing protein</fullName>
    </recommendedName>
</protein>
<sequence length="193" mass="22208">MAKVLARSKGQTFGEFVLAISRHTSDYGQQLRAAMKVETNNFREYVNNVLSQRIKDLTEVLDEEQNAELKRIKCDISKWQQELAHYQEWKRERVERNLVRLWVNKIMGCNNSLNDLKMRNEFLHCLANCIERGKLSAPFDMDPAKEIPNQEDESMSMLQFLPAKNGGFILPKPLPSVGAYCYLAATAQPQCNP</sequence>
<gene>
    <name evidence="4" type="primary">8230152</name>
    <name evidence="3" type="ORF">Phum_PHUM429790</name>
</gene>
<keyword evidence="1" id="KW-0175">Coiled coil</keyword>
<dbReference type="InterPro" id="IPR027831">
    <property type="entry name" value="DUF4485"/>
</dbReference>
<evidence type="ECO:0000259" key="2">
    <source>
        <dbReference type="Pfam" id="PF14846"/>
    </source>
</evidence>
<evidence type="ECO:0000313" key="4">
    <source>
        <dbReference type="EnsemblMetazoa" id="PHUM429790-PA"/>
    </source>
</evidence>
<dbReference type="OrthoDB" id="6599871at2759"/>
<keyword evidence="5" id="KW-1185">Reference proteome</keyword>
<dbReference type="GeneID" id="8230152"/>
<evidence type="ECO:0000313" key="3">
    <source>
        <dbReference type="EMBL" id="EEB16614.1"/>
    </source>
</evidence>
<dbReference type="Proteomes" id="UP000009046">
    <property type="component" value="Unassembled WGS sequence"/>
</dbReference>
<dbReference type="EnsemblMetazoa" id="PHUM429790-RA">
    <property type="protein sequence ID" value="PHUM429790-PA"/>
    <property type="gene ID" value="PHUM429790"/>
</dbReference>
<dbReference type="VEuPathDB" id="VectorBase:PHUM429790"/>
<dbReference type="InParanoid" id="E0VTA8"/>
<dbReference type="EMBL" id="DS235760">
    <property type="protein sequence ID" value="EEB16614.1"/>
    <property type="molecule type" value="Genomic_DNA"/>
</dbReference>
<dbReference type="RefSeq" id="XP_002429352.1">
    <property type="nucleotide sequence ID" value="XM_002429307.1"/>
</dbReference>
<name>E0VTA8_PEDHC</name>
<evidence type="ECO:0000256" key="1">
    <source>
        <dbReference type="SAM" id="Coils"/>
    </source>
</evidence>
<dbReference type="CTD" id="8230152"/>
<dbReference type="Pfam" id="PF14846">
    <property type="entry name" value="DUF4485"/>
    <property type="match status" value="1"/>
</dbReference>
<dbReference type="KEGG" id="phu:Phum_PHUM429790"/>
<feature type="coiled-coil region" evidence="1">
    <location>
        <begin position="47"/>
        <end position="82"/>
    </location>
</feature>
<evidence type="ECO:0000313" key="5">
    <source>
        <dbReference type="Proteomes" id="UP000009046"/>
    </source>
</evidence>
<proteinExistence type="predicted"/>
<accession>E0VTA8</accession>
<organism>
    <name type="scientific">Pediculus humanus subsp. corporis</name>
    <name type="common">Body louse</name>
    <dbReference type="NCBI Taxonomy" id="121224"/>
    <lineage>
        <taxon>Eukaryota</taxon>
        <taxon>Metazoa</taxon>
        <taxon>Ecdysozoa</taxon>
        <taxon>Arthropoda</taxon>
        <taxon>Hexapoda</taxon>
        <taxon>Insecta</taxon>
        <taxon>Pterygota</taxon>
        <taxon>Neoptera</taxon>
        <taxon>Paraneoptera</taxon>
        <taxon>Psocodea</taxon>
        <taxon>Troctomorpha</taxon>
        <taxon>Phthiraptera</taxon>
        <taxon>Anoplura</taxon>
        <taxon>Pediculidae</taxon>
        <taxon>Pediculus</taxon>
    </lineage>
</organism>
<feature type="domain" description="DUF4485" evidence="2">
    <location>
        <begin position="92"/>
        <end position="145"/>
    </location>
</feature>